<dbReference type="KEGG" id="spn:SP_0463"/>
<dbReference type="InterPro" id="IPR026466">
    <property type="entry name" value="Fim_isopep_form_D2_dom"/>
</dbReference>
<dbReference type="PDBsum" id="2L4O"/>
<reference evidence="19" key="4">
    <citation type="journal article" date="2011" name="PLoS ONE">
        <title>Structure of the full-length major pilin from Streptococcus pneumoniae: implications for isopeptide bond formation in gram-positive bacterial pili.</title>
        <authorList>
            <person name="Paterson N.G."/>
            <person name="Baker E.N."/>
        </authorList>
    </citation>
    <scope>X-RAY CRYSTALLOGRAPHY (2.80 ANGSTROMS) OF 29-628</scope>
</reference>
<dbReference type="EnsemblBacteria" id="AAK74623">
    <property type="protein sequence ID" value="AAK74623"/>
    <property type="gene ID" value="SP_0463"/>
</dbReference>
<dbReference type="InterPro" id="IPR032332">
    <property type="entry name" value="GramPos_pilinD3"/>
</dbReference>
<keyword evidence="3" id="KW-0964">Secreted</keyword>
<dbReference type="BioCyc" id="SPNE170187:G1FZB-481-MONOMER"/>
<dbReference type="PDBsum" id="2X9Y"/>
<keyword evidence="2" id="KW-0134">Cell wall</keyword>
<dbReference type="Pfam" id="PF00746">
    <property type="entry name" value="Gram_pos_anchor"/>
    <property type="match status" value="1"/>
</dbReference>
<keyword evidence="7" id="KW-0472">Membrane</keyword>
<dbReference type="EMBL" id="AE005672">
    <property type="protein sequence ID" value="AAK74623.1"/>
    <property type="molecule type" value="Genomic_DNA"/>
</dbReference>
<dbReference type="InterPro" id="IPR013783">
    <property type="entry name" value="Ig-like_fold"/>
</dbReference>
<evidence type="ECO:0007829" key="18">
    <source>
        <dbReference type="PDB" id="2Y1V"/>
    </source>
</evidence>
<dbReference type="Gene3D" id="2.60.40.1140">
    <property type="entry name" value="Collagen-binding surface protein Cna, B-type domain"/>
    <property type="match status" value="1"/>
</dbReference>
<dbReference type="PDBsum" id="3RPK"/>
<dbReference type="PhylomeDB" id="A0A0H2UNM7"/>
<dbReference type="PDBsum" id="2X9X"/>
<dbReference type="Gene3D" id="2.60.40.740">
    <property type="match status" value="1"/>
</dbReference>
<evidence type="ECO:0000313" key="13">
    <source>
        <dbReference type="EMBL" id="AAK74623.1"/>
    </source>
</evidence>
<dbReference type="PaxDb" id="170187-SP_0463"/>
<dbReference type="PDB" id="2X9Z">
    <property type="method" value="X-ray"/>
    <property type="resolution" value="1.30 A"/>
    <property type="chains" value="A=187-448"/>
</dbReference>
<dbReference type="Proteomes" id="UP000000585">
    <property type="component" value="Chromosome"/>
</dbReference>
<dbReference type="Pfam" id="PF16569">
    <property type="entry name" value="GramPos_pilinBB"/>
    <property type="match status" value="1"/>
</dbReference>
<evidence type="ECO:0000256" key="7">
    <source>
        <dbReference type="SAM" id="Phobius"/>
    </source>
</evidence>
<dbReference type="Pfam" id="PF17802">
    <property type="entry name" value="SpaA"/>
    <property type="match status" value="1"/>
</dbReference>
<keyword evidence="15 16" id="KW-0002">3D-structure</keyword>
<keyword evidence="5" id="KW-0572">Peptidoglycan-anchor</keyword>
<dbReference type="InterPro" id="IPR019931">
    <property type="entry name" value="LPXTG_anchor"/>
</dbReference>
<dbReference type="NCBIfam" id="TIGR04226">
    <property type="entry name" value="RrgB_K2N_iso_D2"/>
    <property type="match status" value="1"/>
</dbReference>
<dbReference type="EvolutionaryTrace" id="A0A0H2UNM7"/>
<dbReference type="PDBsum" id="2X9Z"/>
<dbReference type="InterPro" id="IPR032334">
    <property type="entry name" value="GramPos_pilinBB"/>
</dbReference>
<dbReference type="PDB" id="3RPK">
    <property type="method" value="X-ray"/>
    <property type="resolution" value="2.80 A"/>
    <property type="chains" value="A/B=29-628"/>
</dbReference>
<dbReference type="InterPro" id="IPR041033">
    <property type="entry name" value="SpaA_PFL_dom_1"/>
</dbReference>
<dbReference type="PDBsum" id="2X9W"/>
<keyword evidence="7" id="KW-1133">Transmembrane helix</keyword>
<dbReference type="Pfam" id="PF16570">
    <property type="entry name" value="GramPos_pilinD3"/>
    <property type="match status" value="1"/>
</dbReference>
<evidence type="ECO:0000259" key="10">
    <source>
        <dbReference type="Pfam" id="PF16569"/>
    </source>
</evidence>
<evidence type="ECO:0007829" key="19">
    <source>
        <dbReference type="PDB" id="3RPK"/>
    </source>
</evidence>
<accession>A0A0H2UNM7</accession>
<evidence type="ECO:0000256" key="8">
    <source>
        <dbReference type="SAM" id="SignalP"/>
    </source>
</evidence>
<sequence length="665" mass="71364">MKSINKFLTMLAALLLTASSLFSAATVFAAGTTTTSVTVHKLLATDGDMDKIANELETGNYAGNKVGVLPANAKEIAGVMFVWTNTNNEIIDENGQTLGVNIDPQTFKLSGAMPATAMKKLTEAEGAKFNTANLPAAKYKIYEIHSLSTYVGEDGATLTGSKAVPIEIELPLNDVVDAHVYPKNTEAKPKIDKDFKGKANPDTPRVDKDTPVNHQVGDVVEYEIVTKIPALANYATANWSDRMTEGLAFNKGTVKVTVDDVALEAGDYALTEVATGFDLKLTDAGLAKVNDQNAEKTVKITYSATLNDKAIVEVPESNDVTFNYGNNPDHGNTPKPNKPNENGDLTLTKTWVDATGAPIPAGAEATFDLVNAQTGKVVQTVTLTTDKNTVTVNGLDKNTEYKFVERSIKGYSADYQEITTAGEIAVKNWKDENPKPLDPTEPKVVTYGKKFVKVNDKDNRLAGAEFVIANADNAGQYLARKADKVSQEEKQLVVTTKDALDRAVAAYNALTAQQQTQQEKEKVDKAQAAYNAAVIAANNAFEWVADKDNENVVKLVSDAQGRFEITGLLAGTYYLEETKQPAGYALLTSRQKFEVTATSYSATGQGIEYTAGSGKDDATKVVNKKITIPQTGGIGTIIFAVAGAAIMGIAVYAYVKNNKDEDQLA</sequence>
<feature type="transmembrane region" description="Helical" evidence="7">
    <location>
        <begin position="633"/>
        <end position="655"/>
    </location>
</feature>
<dbReference type="RefSeq" id="WP_000836217.1">
    <property type="nucleotide sequence ID" value="NC_003028.3"/>
</dbReference>
<evidence type="ECO:0000313" key="14">
    <source>
        <dbReference type="Proteomes" id="UP000000585"/>
    </source>
</evidence>
<feature type="domain" description="Gram-positive pilin backbone subunit 3 Cna-B-like" evidence="11">
    <location>
        <begin position="391"/>
        <end position="468"/>
    </location>
</feature>
<dbReference type="Gene3D" id="1.20.58.90">
    <property type="match status" value="1"/>
</dbReference>
<comment type="similarity">
    <text evidence="1">Belongs to the serine-aspartate repeat-containing protein (SDr) family.</text>
</comment>
<proteinExistence type="evidence at protein level"/>
<feature type="signal peptide" evidence="8">
    <location>
        <begin position="1"/>
        <end position="29"/>
    </location>
</feature>
<feature type="compositionally biased region" description="Polar residues" evidence="6">
    <location>
        <begin position="321"/>
        <end position="330"/>
    </location>
</feature>
<evidence type="ECO:0007829" key="17">
    <source>
        <dbReference type="PDB" id="2X9X"/>
    </source>
</evidence>
<dbReference type="PDB" id="2X9Y">
    <property type="method" value="X-ray"/>
    <property type="resolution" value="2.33 A"/>
    <property type="chains" value="A=184-627"/>
</dbReference>
<dbReference type="PDB" id="2L4O">
    <property type="method" value="NMR"/>
    <property type="chains" value="A=23-191"/>
</dbReference>
<feature type="region of interest" description="Disordered" evidence="6">
    <location>
        <begin position="321"/>
        <end position="344"/>
    </location>
</feature>
<dbReference type="PDB" id="2Y1V">
    <property type="method" value="X-ray"/>
    <property type="resolution" value="2.39 A"/>
    <property type="chains" value="A/B/C=30-633"/>
</dbReference>
<keyword evidence="7" id="KW-0812">Transmembrane</keyword>
<dbReference type="SMR" id="A0A0H2UNM7"/>
<keyword evidence="4 8" id="KW-0732">Signal</keyword>
<evidence type="ECO:0000256" key="3">
    <source>
        <dbReference type="ARBA" id="ARBA00022525"/>
    </source>
</evidence>
<reference evidence="15" key="3">
    <citation type="submission" date="2010-10" db="PDB data bank">
        <title>Solution structure of the Streptococcus pneumoniae RrgB pilus backbone D1 domain: in vivo protection and implications for the molecular mechanisms of pilus polymerization.</title>
        <authorList>
            <person name="Gentile M.A."/>
            <person name="Melchiorre S."/>
            <person name="Emolo C."/>
            <person name="Moschioni M."/>
            <person name="Gianfaldoni C."/>
            <person name="Pancotto L."/>
            <person name="Ferlenghi I."/>
            <person name="Scarselli M."/>
            <person name="Pansegrau W."/>
            <person name="Veggi D."/>
            <person name="Merola M."/>
            <person name="Cantini F."/>
            <person name="Ruggiero P."/>
            <person name="Banci L."/>
            <person name="Masignani V."/>
        </authorList>
    </citation>
    <scope>STRUCTURE BY NMR OF 24-191</scope>
</reference>
<name>A0A0H2UNM7_STRPN</name>
<organism evidence="13 14">
    <name type="scientific">Streptococcus pneumoniae serotype 4 (strain ATCC BAA-334 / TIGR4)</name>
    <dbReference type="NCBI Taxonomy" id="170187"/>
    <lineage>
        <taxon>Bacteria</taxon>
        <taxon>Bacillati</taxon>
        <taxon>Bacillota</taxon>
        <taxon>Bacilli</taxon>
        <taxon>Lactobacillales</taxon>
        <taxon>Streptococcaceae</taxon>
        <taxon>Streptococcus</taxon>
    </lineage>
</organism>
<keyword evidence="14" id="KW-1185">Reference proteome</keyword>
<evidence type="ECO:0000259" key="9">
    <source>
        <dbReference type="Pfam" id="PF00746"/>
    </source>
</evidence>
<evidence type="ECO:0000256" key="1">
    <source>
        <dbReference type="ARBA" id="ARBA00007257"/>
    </source>
</evidence>
<evidence type="ECO:0000256" key="6">
    <source>
        <dbReference type="SAM" id="MobiDB-lite"/>
    </source>
</evidence>
<evidence type="ECO:0000256" key="5">
    <source>
        <dbReference type="ARBA" id="ARBA00023088"/>
    </source>
</evidence>
<evidence type="ECO:0000256" key="4">
    <source>
        <dbReference type="ARBA" id="ARBA00022729"/>
    </source>
</evidence>
<reference evidence="18" key="5">
    <citation type="journal article" date="2012" name="Biochem. J.">
        <title>The full-length Streptococcus pneumoniae major pilin RrgB crystallizes in a fibre-like structure, which presents the D1 isopeptide bond and provides details on the mechanism of pilus polymerization.</title>
        <authorList>
            <person name="El Mortaji L."/>
            <person name="Contreras-Martel C."/>
            <person name="Moschioni M."/>
            <person name="Ferlenghi I."/>
            <person name="Manzano C."/>
            <person name="Vernet T."/>
            <person name="Dessen A."/>
            <person name="Di Guilmi A.M."/>
        </authorList>
    </citation>
    <scope>X-RAY CRYSTALLOGRAPHY (2.39 ANGSTROMS) OF 30-633</scope>
</reference>
<gene>
    <name evidence="13" type="ordered locus">SP_0463</name>
</gene>
<feature type="chain" id="PRO_5002599349" evidence="8">
    <location>
        <begin position="30"/>
        <end position="665"/>
    </location>
</feature>
<evidence type="ECO:0000259" key="12">
    <source>
        <dbReference type="Pfam" id="PF17802"/>
    </source>
</evidence>
<evidence type="ECO:0007829" key="16">
    <source>
        <dbReference type="PDB" id="2X9W"/>
    </source>
</evidence>
<dbReference type="SUPFAM" id="SSF117074">
    <property type="entry name" value="Hypothetical protein PA1324"/>
    <property type="match status" value="1"/>
</dbReference>
<reference evidence="13 14" key="1">
    <citation type="journal article" date="2001" name="Science">
        <title>Complete genome sequence of a virulent isolate of Streptococcus pneumoniae.</title>
        <authorList>
            <person name="Tettelin H."/>
            <person name="Nelson K.E."/>
            <person name="Paulsen I.T."/>
            <person name="Eisen J.A."/>
            <person name="Read T.D."/>
            <person name="Peterson S."/>
            <person name="Heidelberg J."/>
            <person name="DeBoy R.T."/>
            <person name="Haft D.H."/>
            <person name="Dodson R.J."/>
            <person name="Durkin A.S."/>
            <person name="Gwinn M."/>
            <person name="Kolonay J.F."/>
            <person name="Nelson W.C."/>
            <person name="Peterson J.D."/>
            <person name="Umayam L.A."/>
            <person name="White O."/>
            <person name="Salzberg S.L."/>
            <person name="Lewis M.R."/>
            <person name="Radune D."/>
            <person name="Holtzapple E."/>
            <person name="Khouri H."/>
            <person name="Wolf A.M."/>
            <person name="Utterback T.R."/>
            <person name="Hansen C.L."/>
            <person name="McDonald L.A."/>
            <person name="Feldblyum T.V."/>
            <person name="Angiuoli S."/>
            <person name="Dickinson T."/>
            <person name="Hickey E.K."/>
            <person name="Holt I.E."/>
            <person name="Loftus B.J."/>
            <person name="Yang F."/>
            <person name="Smith H.O."/>
            <person name="Venter J.C."/>
            <person name="Dougherty B.A."/>
            <person name="Morrison D.A."/>
            <person name="Hollingshead S.K."/>
            <person name="Fraser C.M."/>
        </authorList>
    </citation>
    <scope>NUCLEOTIDE SEQUENCE [LARGE SCALE GENOMIC DNA]</scope>
    <source>
        <strain evidence="14">ATCC BAA-334 / TIGR4</strain>
    </source>
</reference>
<feature type="domain" description="Gram-positive pilin backbone subunit 2 Cna-B-like" evidence="10">
    <location>
        <begin position="216"/>
        <end position="328"/>
    </location>
</feature>
<dbReference type="AlphaFoldDB" id="A0A0H2UNM7"/>
<protein>
    <submittedName>
        <fullName evidence="13">Cell wall surface anchor family protein</fullName>
    </submittedName>
</protein>
<dbReference type="Gene3D" id="2.60.40.10">
    <property type="entry name" value="Immunoglobulins"/>
    <property type="match status" value="2"/>
</dbReference>
<evidence type="ECO:0000256" key="2">
    <source>
        <dbReference type="ARBA" id="ARBA00022512"/>
    </source>
</evidence>
<feature type="region of interest" description="Disordered" evidence="6">
    <location>
        <begin position="191"/>
        <end position="212"/>
    </location>
</feature>
<evidence type="ECO:0000259" key="11">
    <source>
        <dbReference type="Pfam" id="PF16570"/>
    </source>
</evidence>
<feature type="domain" description="Gram-positive cocci surface proteins LPxTG" evidence="9">
    <location>
        <begin position="621"/>
        <end position="662"/>
    </location>
</feature>
<dbReference type="NCBIfam" id="TIGR01167">
    <property type="entry name" value="LPXTG_anchor"/>
    <property type="match status" value="1"/>
</dbReference>
<dbReference type="eggNOG" id="COG4932">
    <property type="taxonomic scope" value="Bacteria"/>
</dbReference>
<feature type="domain" description="SpaA-like prealbumin fold" evidence="12">
    <location>
        <begin position="545"/>
        <end position="599"/>
    </location>
</feature>
<dbReference type="PDB" id="2X9X">
    <property type="method" value="X-ray"/>
    <property type="resolution" value="1.50 A"/>
    <property type="chains" value="A=184-627"/>
</dbReference>
<dbReference type="PANTHER" id="PTHR36108:SF13">
    <property type="entry name" value="COLOSSIN-B-RELATED"/>
    <property type="match status" value="1"/>
</dbReference>
<reference evidence="16 17" key="2">
    <citation type="journal article" date="2010" name="PLoS ONE">
        <title>Supramolecular organization of the repetitive backbone unit of the Streptococcus pneumoniae pilus.</title>
        <authorList>
            <person name="Spraggon G."/>
            <person name="Koesema E."/>
            <person name="Scarselli M."/>
            <person name="Malito E."/>
            <person name="Biagini M."/>
            <person name="Norais N."/>
            <person name="Emolo C."/>
            <person name="Barocchi M.A."/>
            <person name="Giusti F."/>
            <person name="Hilleringmann M."/>
            <person name="Rappuoli R."/>
            <person name="Lesley S."/>
            <person name="Covacci A."/>
            <person name="Masignani V."/>
            <person name="Ferlenghi I."/>
        </authorList>
    </citation>
    <scope>X-RAY CRYSTALLOGRAPHY (1.30 ANGSTROMS) OF 187-448</scope>
</reference>
<dbReference type="PDB" id="2X9W">
    <property type="method" value="X-ray"/>
    <property type="resolution" value="1.92 A"/>
    <property type="chains" value="A=184-627"/>
</dbReference>
<feature type="compositionally biased region" description="Basic and acidic residues" evidence="6">
    <location>
        <begin position="191"/>
        <end position="211"/>
    </location>
</feature>
<dbReference type="PANTHER" id="PTHR36108">
    <property type="entry name" value="COLOSSIN-B-RELATED"/>
    <property type="match status" value="1"/>
</dbReference>
<dbReference type="PDBsum" id="2Y1V"/>
<evidence type="ECO:0007829" key="15">
    <source>
        <dbReference type="PDB" id="2L4O"/>
    </source>
</evidence>